<proteinExistence type="inferred from homology"/>
<sequence length="590" mass="64319">MEPFLRKRLTFLSFFWDKIWPVAAPDDGLPRLPERTAGAEPEPRGRPRAQLFRAPSDFSAGGRGAGELSGRRGDRLCALGEDDDYLSGPPSTGLVPLSPLARAAPEPEPEPEPLPDRPWYFSGISRARAQQLLLSPANAPGAFLVRPSESSHGDYSLSGTRRAPGVPSPGGPTAGQARSPHPACLHPRTACRGGAPWARAQLPTPPPFPRGSRRLRGAGKAGPLPGRRGGSGAARTRPSPVPTAVRAQAEVRHYRISTAADGLYLQKGRLFPSLEELLAYYAANWRLIRNPLLQPCVAQEAAGGGSGCPPPPQKLPRQDEWERPRSEFALRRKLGEGHFGEVWEGLWLGSTPVAVKVIKSAYMKVADLAKEIRTLKSLRHERLIRLHAVCSAGEPVYIVTELMRKGNLQAFLGGPEGRALGLPVLLSFACQVAEGMSYLEERRIVHRDLAARNVLVGDDLACKVADFGLARLLKEDIYSPSSGCKIPVRWTAPEAANYRIYSPKSDVWSFGVLLYEVFTHGQCPYEGLSNHEALQQVTRGYRLPRPAACPAEVYALMLDCWKGSPARRPAFATLQDRLSAAHGRLRPAHT</sequence>
<dbReference type="InterPro" id="IPR036860">
    <property type="entry name" value="SH2_dom_sf"/>
</dbReference>
<dbReference type="SUPFAM" id="SSF55550">
    <property type="entry name" value="SH2 domain"/>
    <property type="match status" value="2"/>
</dbReference>
<dbReference type="PROSITE" id="PS00107">
    <property type="entry name" value="PROTEIN_KINASE_ATP"/>
    <property type="match status" value="1"/>
</dbReference>
<dbReference type="InterPro" id="IPR008266">
    <property type="entry name" value="Tyr_kinase_AS"/>
</dbReference>
<evidence type="ECO:0000256" key="1">
    <source>
        <dbReference type="ARBA" id="ARBA00022679"/>
    </source>
</evidence>
<dbReference type="InterPro" id="IPR000980">
    <property type="entry name" value="SH2"/>
</dbReference>
<dbReference type="InterPro" id="IPR000719">
    <property type="entry name" value="Prot_kinase_dom"/>
</dbReference>
<name>A0ABM4YMB8_VULVU</name>
<evidence type="ECO:0000256" key="5">
    <source>
        <dbReference type="ARBA" id="ARBA00023137"/>
    </source>
</evidence>
<feature type="region of interest" description="Disordered" evidence="10">
    <location>
        <begin position="148"/>
        <end position="246"/>
    </location>
</feature>
<evidence type="ECO:0000256" key="10">
    <source>
        <dbReference type="SAM" id="MobiDB-lite"/>
    </source>
</evidence>
<protein>
    <recommendedName>
        <fullName evidence="9">Tyrosine-protein kinase</fullName>
        <ecNumber evidence="9">2.7.10.2</ecNumber>
    </recommendedName>
</protein>
<dbReference type="Gene3D" id="1.10.510.10">
    <property type="entry name" value="Transferase(Phosphotransferase) domain 1"/>
    <property type="match status" value="1"/>
</dbReference>
<dbReference type="InterPro" id="IPR001245">
    <property type="entry name" value="Ser-Thr/Tyr_kinase_cat_dom"/>
</dbReference>
<organism evidence="13 14">
    <name type="scientific">Vulpes vulpes</name>
    <name type="common">Red fox</name>
    <dbReference type="NCBI Taxonomy" id="9627"/>
    <lineage>
        <taxon>Eukaryota</taxon>
        <taxon>Metazoa</taxon>
        <taxon>Chordata</taxon>
        <taxon>Craniata</taxon>
        <taxon>Vertebrata</taxon>
        <taxon>Euteleostomi</taxon>
        <taxon>Mammalia</taxon>
        <taxon>Eutheria</taxon>
        <taxon>Laurasiatheria</taxon>
        <taxon>Carnivora</taxon>
        <taxon>Caniformia</taxon>
        <taxon>Canidae</taxon>
        <taxon>Vulpes</taxon>
    </lineage>
</organism>
<dbReference type="GeneID" id="112932283"/>
<comment type="similarity">
    <text evidence="9">Belongs to the protein kinase superfamily. Tyr protein kinase family.</text>
</comment>
<evidence type="ECO:0000313" key="14">
    <source>
        <dbReference type="RefSeq" id="XP_072591426.1"/>
    </source>
</evidence>
<dbReference type="SMART" id="SM00252">
    <property type="entry name" value="SH2"/>
    <property type="match status" value="1"/>
</dbReference>
<feature type="region of interest" description="Disordered" evidence="10">
    <location>
        <begin position="302"/>
        <end position="321"/>
    </location>
</feature>
<evidence type="ECO:0000256" key="6">
    <source>
        <dbReference type="ARBA" id="ARBA00051245"/>
    </source>
</evidence>
<dbReference type="PROSITE" id="PS00109">
    <property type="entry name" value="PROTEIN_KINASE_TYR"/>
    <property type="match status" value="1"/>
</dbReference>
<dbReference type="PRINTS" id="PR00109">
    <property type="entry name" value="TYRKINASE"/>
</dbReference>
<evidence type="ECO:0000256" key="3">
    <source>
        <dbReference type="ARBA" id="ARBA00022777"/>
    </source>
</evidence>
<evidence type="ECO:0000259" key="12">
    <source>
        <dbReference type="PROSITE" id="PS50011"/>
    </source>
</evidence>
<feature type="region of interest" description="Disordered" evidence="10">
    <location>
        <begin position="26"/>
        <end position="115"/>
    </location>
</feature>
<keyword evidence="1 9" id="KW-0808">Transferase</keyword>
<keyword evidence="7" id="KW-0727">SH2 domain</keyword>
<dbReference type="PROSITE" id="PS50011">
    <property type="entry name" value="PROTEIN_KINASE_DOM"/>
    <property type="match status" value="1"/>
</dbReference>
<keyword evidence="4 8" id="KW-0067">ATP-binding</keyword>
<dbReference type="RefSeq" id="XP_072591426.1">
    <property type="nucleotide sequence ID" value="XM_072735325.1"/>
</dbReference>
<dbReference type="Proteomes" id="UP001652641">
    <property type="component" value="Chromosome 14"/>
</dbReference>
<dbReference type="PANTHER" id="PTHR24418">
    <property type="entry name" value="TYROSINE-PROTEIN KINASE"/>
    <property type="match status" value="1"/>
</dbReference>
<evidence type="ECO:0000256" key="9">
    <source>
        <dbReference type="RuleBase" id="RU362096"/>
    </source>
</evidence>
<dbReference type="InterPro" id="IPR011009">
    <property type="entry name" value="Kinase-like_dom_sf"/>
</dbReference>
<gene>
    <name evidence="14" type="primary">SRMS</name>
</gene>
<feature type="domain" description="Protein kinase" evidence="12">
    <location>
        <begin position="328"/>
        <end position="585"/>
    </location>
</feature>
<dbReference type="InterPro" id="IPR017441">
    <property type="entry name" value="Protein_kinase_ATP_BS"/>
</dbReference>
<keyword evidence="2 8" id="KW-0547">Nucleotide-binding</keyword>
<reference evidence="14" key="1">
    <citation type="submission" date="2025-08" db="UniProtKB">
        <authorList>
            <consortium name="RefSeq"/>
        </authorList>
    </citation>
    <scope>IDENTIFICATION</scope>
    <source>
        <tissue evidence="14">Cell line</tissue>
    </source>
</reference>
<dbReference type="SMART" id="SM00219">
    <property type="entry name" value="TyrKc"/>
    <property type="match status" value="1"/>
</dbReference>
<comment type="catalytic activity">
    <reaction evidence="6 9">
        <text>L-tyrosyl-[protein] + ATP = O-phospho-L-tyrosyl-[protein] + ADP + H(+)</text>
        <dbReference type="Rhea" id="RHEA:10596"/>
        <dbReference type="Rhea" id="RHEA-COMP:10136"/>
        <dbReference type="Rhea" id="RHEA-COMP:20101"/>
        <dbReference type="ChEBI" id="CHEBI:15378"/>
        <dbReference type="ChEBI" id="CHEBI:30616"/>
        <dbReference type="ChEBI" id="CHEBI:46858"/>
        <dbReference type="ChEBI" id="CHEBI:61978"/>
        <dbReference type="ChEBI" id="CHEBI:456216"/>
        <dbReference type="EC" id="2.7.10.2"/>
    </reaction>
</comment>
<dbReference type="Pfam" id="PF00017">
    <property type="entry name" value="SH2"/>
    <property type="match status" value="1"/>
</dbReference>
<evidence type="ECO:0000256" key="7">
    <source>
        <dbReference type="PROSITE-ProRule" id="PRU00191"/>
    </source>
</evidence>
<evidence type="ECO:0000259" key="11">
    <source>
        <dbReference type="PROSITE" id="PS50001"/>
    </source>
</evidence>
<evidence type="ECO:0000256" key="2">
    <source>
        <dbReference type="ARBA" id="ARBA00022741"/>
    </source>
</evidence>
<dbReference type="InterPro" id="IPR050198">
    <property type="entry name" value="Non-receptor_tyrosine_kinases"/>
</dbReference>
<dbReference type="EC" id="2.7.10.2" evidence="9"/>
<keyword evidence="13" id="KW-1185">Reference proteome</keyword>
<dbReference type="Gene3D" id="3.30.505.10">
    <property type="entry name" value="SH2 domain"/>
    <property type="match status" value="2"/>
</dbReference>
<keyword evidence="5 9" id="KW-0829">Tyrosine-protein kinase</keyword>
<evidence type="ECO:0000256" key="8">
    <source>
        <dbReference type="PROSITE-ProRule" id="PRU10141"/>
    </source>
</evidence>
<dbReference type="GO" id="GO:0016301">
    <property type="term" value="F:kinase activity"/>
    <property type="evidence" value="ECO:0007669"/>
    <property type="project" value="UniProtKB-KW"/>
</dbReference>
<dbReference type="InterPro" id="IPR020635">
    <property type="entry name" value="Tyr_kinase_cat_dom"/>
</dbReference>
<evidence type="ECO:0000256" key="4">
    <source>
        <dbReference type="ARBA" id="ARBA00022840"/>
    </source>
</evidence>
<dbReference type="Pfam" id="PF07714">
    <property type="entry name" value="PK_Tyr_Ser-Thr"/>
    <property type="match status" value="1"/>
</dbReference>
<feature type="domain" description="SH2" evidence="11">
    <location>
        <begin position="119"/>
        <end position="296"/>
    </location>
</feature>
<dbReference type="SUPFAM" id="SSF56112">
    <property type="entry name" value="Protein kinase-like (PK-like)"/>
    <property type="match status" value="1"/>
</dbReference>
<evidence type="ECO:0000313" key="13">
    <source>
        <dbReference type="Proteomes" id="UP001652641"/>
    </source>
</evidence>
<accession>A0ABM4YMB8</accession>
<feature type="binding site" evidence="8">
    <location>
        <position position="356"/>
    </location>
    <ligand>
        <name>ATP</name>
        <dbReference type="ChEBI" id="CHEBI:30616"/>
    </ligand>
</feature>
<keyword evidence="3 9" id="KW-0418">Kinase</keyword>
<dbReference type="PROSITE" id="PS50001">
    <property type="entry name" value="SH2"/>
    <property type="match status" value="1"/>
</dbReference>
<dbReference type="PRINTS" id="PR00401">
    <property type="entry name" value="SH2DOMAIN"/>
</dbReference>